<dbReference type="AlphaFoldDB" id="A0A401GC16"/>
<feature type="coiled-coil region" evidence="1">
    <location>
        <begin position="228"/>
        <end position="294"/>
    </location>
</feature>
<feature type="compositionally biased region" description="Polar residues" evidence="2">
    <location>
        <begin position="31"/>
        <end position="43"/>
    </location>
</feature>
<comment type="caution">
    <text evidence="3">The sequence shown here is derived from an EMBL/GenBank/DDBJ whole genome shotgun (WGS) entry which is preliminary data.</text>
</comment>
<feature type="coiled-coil region" evidence="1">
    <location>
        <begin position="430"/>
        <end position="481"/>
    </location>
</feature>
<feature type="compositionally biased region" description="Basic and acidic residues" evidence="2">
    <location>
        <begin position="996"/>
        <end position="1012"/>
    </location>
</feature>
<keyword evidence="1" id="KW-0175">Coiled coil</keyword>
<feature type="compositionally biased region" description="Basic and acidic residues" evidence="2">
    <location>
        <begin position="1025"/>
        <end position="1041"/>
    </location>
</feature>
<accession>A0A401GC16</accession>
<gene>
    <name evidence="3" type="ORF">SCP_0208970</name>
</gene>
<feature type="coiled-coil region" evidence="1">
    <location>
        <begin position="569"/>
        <end position="724"/>
    </location>
</feature>
<organism evidence="3 4">
    <name type="scientific">Sparassis crispa</name>
    <dbReference type="NCBI Taxonomy" id="139825"/>
    <lineage>
        <taxon>Eukaryota</taxon>
        <taxon>Fungi</taxon>
        <taxon>Dikarya</taxon>
        <taxon>Basidiomycota</taxon>
        <taxon>Agaricomycotina</taxon>
        <taxon>Agaricomycetes</taxon>
        <taxon>Polyporales</taxon>
        <taxon>Sparassidaceae</taxon>
        <taxon>Sparassis</taxon>
    </lineage>
</organism>
<dbReference type="Proteomes" id="UP000287166">
    <property type="component" value="Unassembled WGS sequence"/>
</dbReference>
<dbReference type="RefSeq" id="XP_027610610.1">
    <property type="nucleotide sequence ID" value="XM_027754809.1"/>
</dbReference>
<feature type="region of interest" description="Disordered" evidence="2">
    <location>
        <begin position="874"/>
        <end position="922"/>
    </location>
</feature>
<evidence type="ECO:0000256" key="1">
    <source>
        <dbReference type="SAM" id="Coils"/>
    </source>
</evidence>
<evidence type="ECO:0000313" key="3">
    <source>
        <dbReference type="EMBL" id="GBE79697.1"/>
    </source>
</evidence>
<dbReference type="EMBL" id="BFAD01000002">
    <property type="protein sequence ID" value="GBE79697.1"/>
    <property type="molecule type" value="Genomic_DNA"/>
</dbReference>
<protein>
    <submittedName>
        <fullName evidence="3">Uncharacterized protein</fullName>
    </submittedName>
</protein>
<evidence type="ECO:0000256" key="2">
    <source>
        <dbReference type="SAM" id="MobiDB-lite"/>
    </source>
</evidence>
<reference evidence="3 4" key="1">
    <citation type="journal article" date="2018" name="Sci. Rep.">
        <title>Genome sequence of the cauliflower mushroom Sparassis crispa (Hanabiratake) and its association with beneficial usage.</title>
        <authorList>
            <person name="Kiyama R."/>
            <person name="Furutani Y."/>
            <person name="Kawaguchi K."/>
            <person name="Nakanishi T."/>
        </authorList>
    </citation>
    <scope>NUCLEOTIDE SEQUENCE [LARGE SCALE GENOMIC DNA]</scope>
</reference>
<name>A0A401GC16_9APHY</name>
<dbReference type="PANTHER" id="PTHR23159">
    <property type="entry name" value="CENTROSOMAL PROTEIN 2"/>
    <property type="match status" value="1"/>
</dbReference>
<proteinExistence type="predicted"/>
<evidence type="ECO:0000313" key="4">
    <source>
        <dbReference type="Proteomes" id="UP000287166"/>
    </source>
</evidence>
<dbReference type="InParanoid" id="A0A401GC16"/>
<dbReference type="STRING" id="139825.A0A401GC16"/>
<feature type="region of interest" description="Disordered" evidence="2">
    <location>
        <begin position="995"/>
        <end position="1041"/>
    </location>
</feature>
<sequence>MAKADDQNHSSQFKFKRQILRSDAPAASPRPSLQSPIFSTTGKQLGDSLRGTQVAPYGASLPPSANSQRRLVVHQRMQSPPDETKFQLPCATRSGDLALPEAVKPQASSLGDPQMAQSPPMSQNNARLFLGKHLSASPAQRTVGNNLSNRFDTGFNNPQDDNASYMPNRASSSLSYTVPSVTPKPIPSSMHNNFMPSSHSRSASVVSSTLGRQDEDISSIMMRGATDLRNTKYEVEEQRREILFLQDQLETAKSEKDEALKRLQAVKDAAKHSLESSSKSLNDLQSTLTDLKTKSDDSFAVVSAVRKSLPDVQELRVSISEAIKNIEPLLGEDGHLSRTSETMALVSNLELECTKSQQVSDLLRDRLQSVGSELIDAKGRVIELEAAQAANREALRASACSVSTTTQQVTELAECLKKQQGEMYEVLSTAADAEAKLAASNQRMEQLENLVAEKNVELQALHEVQQENARLLNALQDRDARLSSLGDIQQELSTVQSTLNERHTKVSALEACALLREEDISHLKSSSAQVQAQLEEAKAVGQSLREDLRACELREQAALEERERHSSDGRALQVRLEALESQLEQARRELEARSEKLHQANSRCQVLEERFDDQSVTMKLTREANGDLQERLVAAEAKFARDFETAVAKLNCDIVSLDQQKLHLQSKIDDLSEHLKRQEEASLALKTEHAGQLKHQDEMFRMRLEAEEKRAGRAERELDTSQVLTESLREKLSGHADEIHCLREELKKAKLPSPAHEAELKTLRSEIDALQTAKEKLLERAKTIDIRYRKGDLTDEEKVFLNGLMQTWKDIHEKGLVAKGNELRRRDNVIKDLRSKIYMLESSLAKHLQLQENAKVVENRSMIDPTAWMSASALSSSPAATGPQAPDRDAPSTNVDSTTTARPTPAPVRPQPIRTNAVPQAAPTRVTPTRFLVANAKVISTAPKISAAAFVSPVPTSPEITIPKPIFSRLATDSSDEILDFEDGATHRLSPAVKLGKRDNMSSPPKDTEARSIPRPSKRLRATTRKPEERVNEEQVKSTSKLKKELMRNSSTLFTVDAPLNQVKRPG</sequence>
<dbReference type="OrthoDB" id="3246510at2759"/>
<feature type="region of interest" description="Disordered" evidence="2">
    <location>
        <begin position="1"/>
        <end position="86"/>
    </location>
</feature>
<dbReference type="PANTHER" id="PTHR23159:SF31">
    <property type="entry name" value="CENTROSOME-ASSOCIATED PROTEIN CEP250 ISOFORM X1"/>
    <property type="match status" value="1"/>
</dbReference>
<keyword evidence="4" id="KW-1185">Reference proteome</keyword>
<dbReference type="GeneID" id="38776614"/>